<gene>
    <name evidence="2" type="ORF">BT96DRAFT_1064937</name>
</gene>
<proteinExistence type="predicted"/>
<dbReference type="AlphaFoldDB" id="A0A6A4I0P1"/>
<evidence type="ECO:0000313" key="2">
    <source>
        <dbReference type="EMBL" id="KAE9405322.1"/>
    </source>
</evidence>
<reference evidence="2" key="1">
    <citation type="journal article" date="2019" name="Environ. Microbiol.">
        <title>Fungal ecological strategies reflected in gene transcription - a case study of two litter decomposers.</title>
        <authorList>
            <person name="Barbi F."/>
            <person name="Kohler A."/>
            <person name="Barry K."/>
            <person name="Baskaran P."/>
            <person name="Daum C."/>
            <person name="Fauchery L."/>
            <person name="Ihrmark K."/>
            <person name="Kuo A."/>
            <person name="LaButti K."/>
            <person name="Lipzen A."/>
            <person name="Morin E."/>
            <person name="Grigoriev I.V."/>
            <person name="Henrissat B."/>
            <person name="Lindahl B."/>
            <person name="Martin F."/>
        </authorList>
    </citation>
    <scope>NUCLEOTIDE SEQUENCE</scope>
    <source>
        <strain evidence="2">JB14</strain>
    </source>
</reference>
<dbReference type="OrthoDB" id="3066867at2759"/>
<dbReference type="EMBL" id="ML769410">
    <property type="protein sequence ID" value="KAE9405322.1"/>
    <property type="molecule type" value="Genomic_DNA"/>
</dbReference>
<sequence length="128" mass="14651">MQPSIQEFFHPCKKTKPEKLDRKGADDNGTSCTKGPGSKGTNHTEQSKSENKIEYIGHRTREEAIAAKRVLDPAVEAHLQVFDWWLWAKDLDLDPPADLYPILQEIDEDEGHPWRVSQVTHFVMQSKV</sequence>
<protein>
    <submittedName>
        <fullName evidence="2">Uncharacterized protein</fullName>
    </submittedName>
</protein>
<accession>A0A6A4I0P1</accession>
<feature type="region of interest" description="Disordered" evidence="1">
    <location>
        <begin position="1"/>
        <end position="53"/>
    </location>
</feature>
<dbReference type="Proteomes" id="UP000799118">
    <property type="component" value="Unassembled WGS sequence"/>
</dbReference>
<evidence type="ECO:0000256" key="1">
    <source>
        <dbReference type="SAM" id="MobiDB-lite"/>
    </source>
</evidence>
<feature type="compositionally biased region" description="Polar residues" evidence="1">
    <location>
        <begin position="28"/>
        <end position="44"/>
    </location>
</feature>
<evidence type="ECO:0000313" key="3">
    <source>
        <dbReference type="Proteomes" id="UP000799118"/>
    </source>
</evidence>
<name>A0A6A4I0P1_9AGAR</name>
<keyword evidence="3" id="KW-1185">Reference proteome</keyword>
<organism evidence="2 3">
    <name type="scientific">Gymnopus androsaceus JB14</name>
    <dbReference type="NCBI Taxonomy" id="1447944"/>
    <lineage>
        <taxon>Eukaryota</taxon>
        <taxon>Fungi</taxon>
        <taxon>Dikarya</taxon>
        <taxon>Basidiomycota</taxon>
        <taxon>Agaricomycotina</taxon>
        <taxon>Agaricomycetes</taxon>
        <taxon>Agaricomycetidae</taxon>
        <taxon>Agaricales</taxon>
        <taxon>Marasmiineae</taxon>
        <taxon>Omphalotaceae</taxon>
        <taxon>Gymnopus</taxon>
    </lineage>
</organism>
<feature type="compositionally biased region" description="Basic and acidic residues" evidence="1">
    <location>
        <begin position="15"/>
        <end position="26"/>
    </location>
</feature>